<dbReference type="Proteomes" id="UP001243375">
    <property type="component" value="Unassembled WGS sequence"/>
</dbReference>
<protein>
    <submittedName>
        <fullName evidence="1">Uncharacterized protein</fullName>
    </submittedName>
</protein>
<sequence>MPSPSIPAAPTHVIREKAVHHSRRPRSKDDQVSDSRDLKHRVRSSRDLPADAFIGPIDNDYSTPSYHNTTKTHNARSGPDVPTVAEQILAGREQKMTTSAYRRSLLASPQVRPVSDVVVGLFSGYTLDCGLTEVPVGWTPAEDIRRANEQAAAAARVVADAAAAAKYHRHETAKGKATRQLGEAEIERTRQKQLDMDENEKKREAEHQAHMHQQELDAVEREKKREAEHQAQMQQQKSDHEAFMQRQQEENDERQRQQQQEVDAALAKAADAAARSQRDEEAAADEREKAEHLIKLREILLEQARLEYRRNALAGVLVAAFLAVGIAVYALFLLLKTLLKRIKSSSRGSKESSTGSFQPPDDHPPPPERPSSPATPDQMPPANDPEPPVGDSTPASDDNDDSAPSPDDDGAPSPDDSEESDPASNETSTASCDAIPVPQNAVAPPPNDVVPPIDREESQKEAEEQKLEVDMSSEAIQRRLLDMFPRKPKQLRRASTSAASSFTASRGRTRSASCGPVLSCANTAPSKPIGNSESVSDPCTKSPDSLSVNLESAIEPELEAALVPISAEMHKDTNDASDSVHEDIPFMLEEPAPESSVKSVSAATCLASVQTDEESPARSIAVELPVSVDEEQTGREEETLLEANGPAPEGQVELISTLIPAACSFAVQSGVEEASVSEDDEKPATVPEGEMSPMTDVPALESSVEPVTISPTATSSVDGRNDVTDALALGGGPRTPPKTYSVQVQAISEEAEPRKPIVRASVDPVTRSRRESVYEEAVRVIAERRSSRLDRQLPALFGDPQATLCGTPCRPGAPIEAGSGDDLNTIRATSESVRARHALLATSERSIVASPLTNRSVTMQEASLNVADRHAPKAATRNSANLMDLETNANGDRLSTALTLTPVALAPVDPATLEQRESIIEDALRAIGAARRLNTLERRQRALAGEPEAAPTGTPLRLGTLVEPGSVGDLPSRQKAEESIRNRRFWPELGEKSMVASPLACRSVPIQERRTNAASLANRRNQPTANRSFANSVGLETTRHNASDPLEPVSPAPADLVAVQKRESIIEETLRVVGVARRLNTIERQQRTLTGYPQAAPSGTPRQLDIPVGSDCGTGILASIGRPMESPRTPRFSLEIGEGSDPASPLTDRNVSVHEPRIAVPWLTSQHAQTTPDRSSTTSMGLEGNANEVCLKAAESLRAVTLAPVDPVTPQQEDSVHEELYRAIESGSGANILASARKLRKMAEARCSRLGIGKRDLAVSPSTNRSVSLQETRVNVLAITDHLAQTPPDRDSADSMGLATKPDEVRLDKKAKPLEPVAPAPVDPFDIQQDQSIYDDILRAVDSGSGAEILASARRAGARARARRSVLESDERSIRPSFLTERSVPMFKPRVDVPWLSSNQHARTTPDGHSANSVTPQINANEVRQPMSTGPGLVHAAVAGARRRRLESPSPSPAALRMPRNMPTMPPRIHPTTDSDMIAALLNPPDFSVSDTRPEDSGRAGSVLTRKGARAEPECRLRNAAEAGGGNGNDDIESGKIGAGGL</sequence>
<proteinExistence type="predicted"/>
<dbReference type="EMBL" id="JASBWU010000014">
    <property type="protein sequence ID" value="KAJ9116320.1"/>
    <property type="molecule type" value="Genomic_DNA"/>
</dbReference>
<organism evidence="1 2">
    <name type="scientific">Naganishia vaughanmartiniae</name>
    <dbReference type="NCBI Taxonomy" id="1424756"/>
    <lineage>
        <taxon>Eukaryota</taxon>
        <taxon>Fungi</taxon>
        <taxon>Dikarya</taxon>
        <taxon>Basidiomycota</taxon>
        <taxon>Agaricomycotina</taxon>
        <taxon>Tremellomycetes</taxon>
        <taxon>Filobasidiales</taxon>
        <taxon>Filobasidiaceae</taxon>
        <taxon>Naganishia</taxon>
    </lineage>
</organism>
<evidence type="ECO:0000313" key="2">
    <source>
        <dbReference type="Proteomes" id="UP001243375"/>
    </source>
</evidence>
<keyword evidence="2" id="KW-1185">Reference proteome</keyword>
<gene>
    <name evidence="1" type="ORF">QFC22_004760</name>
</gene>
<accession>A0ACC2WX29</accession>
<name>A0ACC2WX29_9TREE</name>
<comment type="caution">
    <text evidence="1">The sequence shown here is derived from an EMBL/GenBank/DDBJ whole genome shotgun (WGS) entry which is preliminary data.</text>
</comment>
<reference evidence="1" key="1">
    <citation type="submission" date="2023-04" db="EMBL/GenBank/DDBJ databases">
        <title>Draft Genome sequencing of Naganishia species isolated from polar environments using Oxford Nanopore Technology.</title>
        <authorList>
            <person name="Leo P."/>
            <person name="Venkateswaran K."/>
        </authorList>
    </citation>
    <scope>NUCLEOTIDE SEQUENCE</scope>
    <source>
        <strain evidence="1">MNA-CCFEE 5425</strain>
    </source>
</reference>
<evidence type="ECO:0000313" key="1">
    <source>
        <dbReference type="EMBL" id="KAJ9116320.1"/>
    </source>
</evidence>